<protein>
    <submittedName>
        <fullName evidence="9">RagB/SusD family nutrient uptake outer membrane protein</fullName>
    </submittedName>
</protein>
<dbReference type="RefSeq" id="WP_115484987.1">
    <property type="nucleotide sequence ID" value="NZ_BAABYV010000001.1"/>
</dbReference>
<evidence type="ECO:0000256" key="2">
    <source>
        <dbReference type="ARBA" id="ARBA00006275"/>
    </source>
</evidence>
<reference evidence="9 10" key="1">
    <citation type="submission" date="2018-08" db="EMBL/GenBank/DDBJ databases">
        <title>A genome reference for cultivated species of the human gut microbiota.</title>
        <authorList>
            <person name="Zou Y."/>
            <person name="Xue W."/>
            <person name="Luo G."/>
        </authorList>
    </citation>
    <scope>NUCLEOTIDE SEQUENCE [LARGE SCALE GENOMIC DNA]</scope>
    <source>
        <strain evidence="9 10">AM17-48</strain>
    </source>
</reference>
<feature type="signal peptide" evidence="6">
    <location>
        <begin position="1"/>
        <end position="22"/>
    </location>
</feature>
<organism evidence="9 10">
    <name type="scientific">Bacteroides ovatus</name>
    <dbReference type="NCBI Taxonomy" id="28116"/>
    <lineage>
        <taxon>Bacteria</taxon>
        <taxon>Pseudomonadati</taxon>
        <taxon>Bacteroidota</taxon>
        <taxon>Bacteroidia</taxon>
        <taxon>Bacteroidales</taxon>
        <taxon>Bacteroidaceae</taxon>
        <taxon>Bacteroides</taxon>
    </lineage>
</organism>
<dbReference type="InterPro" id="IPR012944">
    <property type="entry name" value="SusD_RagB_dom"/>
</dbReference>
<gene>
    <name evidence="9" type="ORF">DW206_18075</name>
</gene>
<evidence type="ECO:0000256" key="4">
    <source>
        <dbReference type="ARBA" id="ARBA00023136"/>
    </source>
</evidence>
<dbReference type="Pfam" id="PF14322">
    <property type="entry name" value="SusD-like_3"/>
    <property type="match status" value="1"/>
</dbReference>
<proteinExistence type="inferred from homology"/>
<dbReference type="SUPFAM" id="SSF48452">
    <property type="entry name" value="TPR-like"/>
    <property type="match status" value="1"/>
</dbReference>
<dbReference type="EMBL" id="QRJR01000020">
    <property type="protein sequence ID" value="RHH43006.1"/>
    <property type="molecule type" value="Genomic_DNA"/>
</dbReference>
<keyword evidence="5" id="KW-0998">Cell outer membrane</keyword>
<evidence type="ECO:0000259" key="8">
    <source>
        <dbReference type="Pfam" id="PF14322"/>
    </source>
</evidence>
<dbReference type="Gene3D" id="1.25.40.390">
    <property type="match status" value="1"/>
</dbReference>
<feature type="domain" description="SusD-like N-terminal" evidence="8">
    <location>
        <begin position="25"/>
        <end position="220"/>
    </location>
</feature>
<evidence type="ECO:0000313" key="10">
    <source>
        <dbReference type="Proteomes" id="UP000283329"/>
    </source>
</evidence>
<keyword evidence="4" id="KW-0472">Membrane</keyword>
<evidence type="ECO:0000256" key="5">
    <source>
        <dbReference type="ARBA" id="ARBA00023237"/>
    </source>
</evidence>
<sequence>MKKYIILLLATTFLLGTSVSSCTNFLEEKPESEFDEGTFYKTVESLKVGAVGAFSTLRYMYNVGTNTPLFVGMVGTDECMYPNETNLRGFIDRYTYTPTDGCIKQFWFRYYRLITACNTVIYKAQGIEGDAKLINRYVANVRFLRAWGYFNLVQTFGAVPLMTDHVTELTYDMGRTPVAEVYQLIEDDLLFCLGEDVLPKEIDGGWANYWAAKTLLAKVYITMASARAADRVAGYEQIEQTDEKLYGDALVLLQDVITNSGRDLEPVYGDVFKIENKNINKETIWEIQFSAQNPYGSQWPKEYGARAINTDGQKLYGGWRTNAIAGQCNLKYVPSFWNYYDANGYDKRREWNLADYVIDFDKTNNSPIAQKPMTELSGKPQPGDNAKSVTNSGVTKYRWGATWKDEHTNFVYSNCPNNILVLRFADVLLMYAEADLMLNNGSPSDEGVEAMNRIVQRARGLNQGVAVTEDDTPGFGNYDTYTLEDVLLERARELCFERWRWYDLARTGMFEHFLENRNGFSTTKTSFDSDKNYLFPIPLSEIQISTNKDGMYQNPNY</sequence>
<keyword evidence="3 6" id="KW-0732">Signal</keyword>
<accession>A0A3E5HN48</accession>
<evidence type="ECO:0000256" key="6">
    <source>
        <dbReference type="SAM" id="SignalP"/>
    </source>
</evidence>
<comment type="similarity">
    <text evidence="2">Belongs to the SusD family.</text>
</comment>
<comment type="caution">
    <text evidence="9">The sequence shown here is derived from an EMBL/GenBank/DDBJ whole genome shotgun (WGS) entry which is preliminary data.</text>
</comment>
<dbReference type="Proteomes" id="UP000283329">
    <property type="component" value="Unassembled WGS sequence"/>
</dbReference>
<dbReference type="PROSITE" id="PS51257">
    <property type="entry name" value="PROKAR_LIPOPROTEIN"/>
    <property type="match status" value="1"/>
</dbReference>
<dbReference type="AlphaFoldDB" id="A0A3E5HN48"/>
<dbReference type="InterPro" id="IPR033985">
    <property type="entry name" value="SusD-like_N"/>
</dbReference>
<comment type="subcellular location">
    <subcellularLocation>
        <location evidence="1">Cell outer membrane</location>
    </subcellularLocation>
</comment>
<feature type="chain" id="PRO_5030076201" evidence="6">
    <location>
        <begin position="23"/>
        <end position="557"/>
    </location>
</feature>
<feature type="domain" description="RagB/SusD" evidence="7">
    <location>
        <begin position="281"/>
        <end position="557"/>
    </location>
</feature>
<evidence type="ECO:0000256" key="3">
    <source>
        <dbReference type="ARBA" id="ARBA00022729"/>
    </source>
</evidence>
<dbReference type="InterPro" id="IPR011990">
    <property type="entry name" value="TPR-like_helical_dom_sf"/>
</dbReference>
<evidence type="ECO:0000313" key="9">
    <source>
        <dbReference type="EMBL" id="RHH43006.1"/>
    </source>
</evidence>
<dbReference type="GO" id="GO:0009279">
    <property type="term" value="C:cell outer membrane"/>
    <property type="evidence" value="ECO:0007669"/>
    <property type="project" value="UniProtKB-SubCell"/>
</dbReference>
<name>A0A3E5HN48_BACOV</name>
<evidence type="ECO:0000259" key="7">
    <source>
        <dbReference type="Pfam" id="PF07980"/>
    </source>
</evidence>
<evidence type="ECO:0000256" key="1">
    <source>
        <dbReference type="ARBA" id="ARBA00004442"/>
    </source>
</evidence>
<dbReference type="Pfam" id="PF07980">
    <property type="entry name" value="SusD_RagB"/>
    <property type="match status" value="1"/>
</dbReference>